<keyword evidence="5" id="KW-1185">Reference proteome</keyword>
<dbReference type="EMBL" id="NJGV01000006">
    <property type="protein sequence ID" value="OWY35123.1"/>
    <property type="molecule type" value="Genomic_DNA"/>
</dbReference>
<keyword evidence="1" id="KW-0597">Phosphoprotein</keyword>
<dbReference type="PROSITE" id="PS50883">
    <property type="entry name" value="EAL"/>
    <property type="match status" value="1"/>
</dbReference>
<name>A0A225SVC2_9BURK</name>
<dbReference type="SMART" id="SM00052">
    <property type="entry name" value="EAL"/>
    <property type="match status" value="1"/>
</dbReference>
<reference evidence="4 5" key="1">
    <citation type="journal article" date="2010" name="Int. J. Syst. Evol. Microbiol.">
        <title>Reclassification of Herbaspirillum putei as a later heterotypic synonym of Herbaspirillum huttiense, with the description of H. huttiense subsp. huttiense subsp. nov. and H. huttiense subsp. putei subsp. nov., comb. nov., and description of Herbaspirillum aquaticum sp. nov.</title>
        <authorList>
            <person name="Dobritsa A.P."/>
            <person name="Reddy M.C."/>
            <person name="Samadpour M."/>
        </authorList>
    </citation>
    <scope>NUCLEOTIDE SEQUENCE [LARGE SCALE GENOMIC DNA]</scope>
    <source>
        <strain evidence="4 5">IEH 4430</strain>
    </source>
</reference>
<organism evidence="4 5">
    <name type="scientific">Herbaspirillum aquaticum</name>
    <dbReference type="NCBI Taxonomy" id="568783"/>
    <lineage>
        <taxon>Bacteria</taxon>
        <taxon>Pseudomonadati</taxon>
        <taxon>Pseudomonadota</taxon>
        <taxon>Betaproteobacteria</taxon>
        <taxon>Burkholderiales</taxon>
        <taxon>Oxalobacteraceae</taxon>
        <taxon>Herbaspirillum</taxon>
    </lineage>
</organism>
<gene>
    <name evidence="4" type="ORF">CEJ45_07540</name>
</gene>
<dbReference type="CDD" id="cd01948">
    <property type="entry name" value="EAL"/>
    <property type="match status" value="1"/>
</dbReference>
<dbReference type="InterPro" id="IPR035919">
    <property type="entry name" value="EAL_sf"/>
</dbReference>
<dbReference type="AlphaFoldDB" id="A0A225SVC2"/>
<feature type="modified residue" description="4-aspartylphosphate" evidence="1">
    <location>
        <position position="64"/>
    </location>
</feature>
<dbReference type="GO" id="GO:0071111">
    <property type="term" value="F:cyclic-guanylate-specific phosphodiesterase activity"/>
    <property type="evidence" value="ECO:0007669"/>
    <property type="project" value="InterPro"/>
</dbReference>
<sequence>MPLENLNELIESALVVDDSALQRQHSVSLLQELGVDLIYEAGNGNEALDLLALLKLPPGLVVIDLEMPGMDGIELIQQLQLQGIDIPLIVASSRETSLLLSVETMIHALGMNLIGVLQKPLNQGQLRAALQSFRPHGGGVHADDDPQPSMCESDLGTAIGGGQVLPYFQPKVDVQTGILKGVEALARWVHPERGMIPPDRFIPLAEQSGLIHDLTISMMDQSMAQAAVWHSRGLPIKVAVNLSPLSLEQPDFLRRILELVDKHALPAENVVLEITESSVVAHKGNSLGMLARLRLKGFGLSIDDYGTGFSSMQQLARIPFTELKIDRSFVHGAHDRKNLRVILQSALDMAQRLDLVTVAEGVETMEDWRLLQDFGCILGQGYLIGKPMPANELPLWLKGHHRRLNELRPLGKGAATGGTA</sequence>
<dbReference type="InterPro" id="IPR001633">
    <property type="entry name" value="EAL_dom"/>
</dbReference>
<dbReference type="GO" id="GO:0000160">
    <property type="term" value="P:phosphorelay signal transduction system"/>
    <property type="evidence" value="ECO:0007669"/>
    <property type="project" value="InterPro"/>
</dbReference>
<feature type="domain" description="Response regulatory" evidence="2">
    <location>
        <begin position="12"/>
        <end position="134"/>
    </location>
</feature>
<dbReference type="SUPFAM" id="SSF52172">
    <property type="entry name" value="CheY-like"/>
    <property type="match status" value="1"/>
</dbReference>
<dbReference type="InterPro" id="IPR011006">
    <property type="entry name" value="CheY-like_superfamily"/>
</dbReference>
<evidence type="ECO:0000259" key="2">
    <source>
        <dbReference type="PROSITE" id="PS50110"/>
    </source>
</evidence>
<evidence type="ECO:0000259" key="3">
    <source>
        <dbReference type="PROSITE" id="PS50883"/>
    </source>
</evidence>
<dbReference type="RefSeq" id="WP_088754561.1">
    <property type="nucleotide sequence ID" value="NZ_NJGV01000006.1"/>
</dbReference>
<comment type="caution">
    <text evidence="4">The sequence shown here is derived from an EMBL/GenBank/DDBJ whole genome shotgun (WGS) entry which is preliminary data.</text>
</comment>
<evidence type="ECO:0000256" key="1">
    <source>
        <dbReference type="PROSITE-ProRule" id="PRU00169"/>
    </source>
</evidence>
<dbReference type="Gene3D" id="3.20.20.450">
    <property type="entry name" value="EAL domain"/>
    <property type="match status" value="1"/>
</dbReference>
<dbReference type="Pfam" id="PF00072">
    <property type="entry name" value="Response_reg"/>
    <property type="match status" value="1"/>
</dbReference>
<dbReference type="Pfam" id="PF00563">
    <property type="entry name" value="EAL"/>
    <property type="match status" value="1"/>
</dbReference>
<dbReference type="SMART" id="SM00448">
    <property type="entry name" value="REC"/>
    <property type="match status" value="1"/>
</dbReference>
<feature type="domain" description="EAL" evidence="3">
    <location>
        <begin position="148"/>
        <end position="401"/>
    </location>
</feature>
<accession>A0A225SVC2</accession>
<dbReference type="PANTHER" id="PTHR33121:SF79">
    <property type="entry name" value="CYCLIC DI-GMP PHOSPHODIESTERASE PDED-RELATED"/>
    <property type="match status" value="1"/>
</dbReference>
<evidence type="ECO:0000313" key="4">
    <source>
        <dbReference type="EMBL" id="OWY35123.1"/>
    </source>
</evidence>
<dbReference type="PANTHER" id="PTHR33121">
    <property type="entry name" value="CYCLIC DI-GMP PHOSPHODIESTERASE PDEF"/>
    <property type="match status" value="1"/>
</dbReference>
<dbReference type="SUPFAM" id="SSF141868">
    <property type="entry name" value="EAL domain-like"/>
    <property type="match status" value="1"/>
</dbReference>
<dbReference type="Gene3D" id="3.40.50.2300">
    <property type="match status" value="1"/>
</dbReference>
<dbReference type="Proteomes" id="UP000214747">
    <property type="component" value="Unassembled WGS sequence"/>
</dbReference>
<dbReference type="PROSITE" id="PS50110">
    <property type="entry name" value="RESPONSE_REGULATORY"/>
    <property type="match status" value="1"/>
</dbReference>
<protein>
    <submittedName>
        <fullName evidence="4">Diguanylate cyclase</fullName>
    </submittedName>
</protein>
<evidence type="ECO:0000313" key="5">
    <source>
        <dbReference type="Proteomes" id="UP000214747"/>
    </source>
</evidence>
<dbReference type="InterPro" id="IPR050706">
    <property type="entry name" value="Cyclic-di-GMP_PDE-like"/>
</dbReference>
<proteinExistence type="predicted"/>
<dbReference type="InterPro" id="IPR001789">
    <property type="entry name" value="Sig_transdc_resp-reg_receiver"/>
</dbReference>